<dbReference type="Proteomes" id="UP001234297">
    <property type="component" value="Chromosome 7"/>
</dbReference>
<keyword evidence="2" id="KW-1185">Reference proteome</keyword>
<accession>A0ACC2LC59</accession>
<organism evidence="1 2">
    <name type="scientific">Persea americana</name>
    <name type="common">Avocado</name>
    <dbReference type="NCBI Taxonomy" id="3435"/>
    <lineage>
        <taxon>Eukaryota</taxon>
        <taxon>Viridiplantae</taxon>
        <taxon>Streptophyta</taxon>
        <taxon>Embryophyta</taxon>
        <taxon>Tracheophyta</taxon>
        <taxon>Spermatophyta</taxon>
        <taxon>Magnoliopsida</taxon>
        <taxon>Magnoliidae</taxon>
        <taxon>Laurales</taxon>
        <taxon>Lauraceae</taxon>
        <taxon>Persea</taxon>
    </lineage>
</organism>
<evidence type="ECO:0000313" key="1">
    <source>
        <dbReference type="EMBL" id="KAJ8630677.1"/>
    </source>
</evidence>
<sequence length="168" mass="19416">MERAFHDRSMARPCIVFVFSHLLFLSSLLKFPHSNNNIIKRISSLRRKEEWGIGTQVSNKRPQLQESALGIGVWLKMMDKTRNILEGLVREGSFKWILSSRSSFDEEFEEMSKSPSGRRNWISELSPMGNVIVGRCSRILDVSMDELRQNFDAKASDSLKLPSRSPWR</sequence>
<gene>
    <name evidence="1" type="ORF">MRB53_024000</name>
</gene>
<comment type="caution">
    <text evidence="1">The sequence shown here is derived from an EMBL/GenBank/DDBJ whole genome shotgun (WGS) entry which is preliminary data.</text>
</comment>
<reference evidence="1 2" key="1">
    <citation type="journal article" date="2022" name="Hortic Res">
        <title>A haplotype resolved chromosomal level avocado genome allows analysis of novel avocado genes.</title>
        <authorList>
            <person name="Nath O."/>
            <person name="Fletcher S.J."/>
            <person name="Hayward A."/>
            <person name="Shaw L.M."/>
            <person name="Masouleh A.K."/>
            <person name="Furtado A."/>
            <person name="Henry R.J."/>
            <person name="Mitter N."/>
        </authorList>
    </citation>
    <scope>NUCLEOTIDE SEQUENCE [LARGE SCALE GENOMIC DNA]</scope>
    <source>
        <strain evidence="2">cv. Hass</strain>
    </source>
</reference>
<dbReference type="EMBL" id="CM056815">
    <property type="protein sequence ID" value="KAJ8630677.1"/>
    <property type="molecule type" value="Genomic_DNA"/>
</dbReference>
<name>A0ACC2LC59_PERAE</name>
<protein>
    <submittedName>
        <fullName evidence="1">Uncharacterized protein</fullName>
    </submittedName>
</protein>
<proteinExistence type="predicted"/>
<evidence type="ECO:0000313" key="2">
    <source>
        <dbReference type="Proteomes" id="UP001234297"/>
    </source>
</evidence>